<feature type="compositionally biased region" description="Basic residues" evidence="1">
    <location>
        <begin position="690"/>
        <end position="705"/>
    </location>
</feature>
<evidence type="ECO:0000313" key="2">
    <source>
        <dbReference type="EMBL" id="KIN07851.1"/>
    </source>
</evidence>
<gene>
    <name evidence="2" type="ORF">OIDMADRAFT_174758</name>
</gene>
<dbReference type="OrthoDB" id="5324651at2759"/>
<feature type="region of interest" description="Disordered" evidence="1">
    <location>
        <begin position="306"/>
        <end position="340"/>
    </location>
</feature>
<feature type="region of interest" description="Disordered" evidence="1">
    <location>
        <begin position="541"/>
        <end position="572"/>
    </location>
</feature>
<dbReference type="STRING" id="913774.A0A0C3HI22"/>
<feature type="compositionally biased region" description="Polar residues" evidence="1">
    <location>
        <begin position="327"/>
        <end position="338"/>
    </location>
</feature>
<name>A0A0C3HI22_OIDMZ</name>
<evidence type="ECO:0000313" key="3">
    <source>
        <dbReference type="Proteomes" id="UP000054321"/>
    </source>
</evidence>
<keyword evidence="3" id="KW-1185">Reference proteome</keyword>
<dbReference type="InParanoid" id="A0A0C3HI22"/>
<protein>
    <submittedName>
        <fullName evidence="2">Uncharacterized protein</fullName>
    </submittedName>
</protein>
<feature type="region of interest" description="Disordered" evidence="1">
    <location>
        <begin position="681"/>
        <end position="716"/>
    </location>
</feature>
<accession>A0A0C3HI22</accession>
<reference evidence="3" key="2">
    <citation type="submission" date="2015-01" db="EMBL/GenBank/DDBJ databases">
        <title>Evolutionary Origins and Diversification of the Mycorrhizal Mutualists.</title>
        <authorList>
            <consortium name="DOE Joint Genome Institute"/>
            <consortium name="Mycorrhizal Genomics Consortium"/>
            <person name="Kohler A."/>
            <person name="Kuo A."/>
            <person name="Nagy L.G."/>
            <person name="Floudas D."/>
            <person name="Copeland A."/>
            <person name="Barry K.W."/>
            <person name="Cichocki N."/>
            <person name="Veneault-Fourrey C."/>
            <person name="LaButti K."/>
            <person name="Lindquist E.A."/>
            <person name="Lipzen A."/>
            <person name="Lundell T."/>
            <person name="Morin E."/>
            <person name="Murat C."/>
            <person name="Riley R."/>
            <person name="Ohm R."/>
            <person name="Sun H."/>
            <person name="Tunlid A."/>
            <person name="Henrissat B."/>
            <person name="Grigoriev I.V."/>
            <person name="Hibbett D.S."/>
            <person name="Martin F."/>
        </authorList>
    </citation>
    <scope>NUCLEOTIDE SEQUENCE [LARGE SCALE GENOMIC DNA]</scope>
    <source>
        <strain evidence="3">Zn</strain>
    </source>
</reference>
<proteinExistence type="predicted"/>
<evidence type="ECO:0000256" key="1">
    <source>
        <dbReference type="SAM" id="MobiDB-lite"/>
    </source>
</evidence>
<organism evidence="2 3">
    <name type="scientific">Oidiodendron maius (strain Zn)</name>
    <dbReference type="NCBI Taxonomy" id="913774"/>
    <lineage>
        <taxon>Eukaryota</taxon>
        <taxon>Fungi</taxon>
        <taxon>Dikarya</taxon>
        <taxon>Ascomycota</taxon>
        <taxon>Pezizomycotina</taxon>
        <taxon>Leotiomycetes</taxon>
        <taxon>Leotiomycetes incertae sedis</taxon>
        <taxon>Myxotrichaceae</taxon>
        <taxon>Oidiodendron</taxon>
    </lineage>
</organism>
<dbReference type="HOGENOM" id="CLU_385914_0_0_1"/>
<dbReference type="AlphaFoldDB" id="A0A0C3HI22"/>
<sequence length="716" mass="79193">MDNIRANRFTFNNDYISLLTPELGLAHSPGIRATMQSWILPPRLEYLLSGSAGHQSSTGKEEIFPSVAIANMTSETHVHMNNHLSGGQHEQGTNHVAQKGIYCPGPIDLSLPKPLQLSMSSAQVDEGGEYFPNTSSPLLPSLSAQIDAVSCQVSSSSSKAVCSLPMHVSSITTTRNSLGFVGASELAQHTNAFGGQDVRSIQAADSKGLKEKTANSHDDRAEIAQIDNELGGIDRAPISKVKTSLTFMTGSISRSSTHSQACSQMAIRGVGNVYQPESWTTVDPLTLNKNSNDVHRSDDKRIAFRSAQSKDTYLPHDDHPGDLQWSGDRSLSHPSPASYTRYPHDDKYPAFGPSVMSSVSKKELACLSDNIWWNTVAQRKSKEGIIRTYLPFKIQHELLGNIQTLIEETCFYFAQKWLPELLKRQGWSTPEQGELTSWWALLQDCHVPPKAIAFSDIKASVVFKNCRQIRNCAVHREPVSVPGIKSMIQDAINLTGGFKDVIRGEKLRKIQDCLDRQDLDALQRIIDEPLANFKTFQDAQVPSSQGWQDRERTKQTQTAPYMGGTVSQNPQSVMNSKLLSPITSLKDNGAAARTAPHAVENGLSALRLDAPPNTPPIESDGPEMRDYVALNQIVLEKEQSVADIVNGNVIDLTQESDDEIVIDIEPDFLFSGLEQASLTSAAFNGAMEPKRRRERKKRLRRRRRKDTSQKKIEKRS</sequence>
<reference evidence="2 3" key="1">
    <citation type="submission" date="2014-04" db="EMBL/GenBank/DDBJ databases">
        <authorList>
            <consortium name="DOE Joint Genome Institute"/>
            <person name="Kuo A."/>
            <person name="Martino E."/>
            <person name="Perotto S."/>
            <person name="Kohler A."/>
            <person name="Nagy L.G."/>
            <person name="Floudas D."/>
            <person name="Copeland A."/>
            <person name="Barry K.W."/>
            <person name="Cichocki N."/>
            <person name="Veneault-Fourrey C."/>
            <person name="LaButti K."/>
            <person name="Lindquist E.A."/>
            <person name="Lipzen A."/>
            <person name="Lundell T."/>
            <person name="Morin E."/>
            <person name="Murat C."/>
            <person name="Sun H."/>
            <person name="Tunlid A."/>
            <person name="Henrissat B."/>
            <person name="Grigoriev I.V."/>
            <person name="Hibbett D.S."/>
            <person name="Martin F."/>
            <person name="Nordberg H.P."/>
            <person name="Cantor M.N."/>
            <person name="Hua S.X."/>
        </authorList>
    </citation>
    <scope>NUCLEOTIDE SEQUENCE [LARGE SCALE GENOMIC DNA]</scope>
    <source>
        <strain evidence="2 3">Zn</strain>
    </source>
</reference>
<dbReference type="Proteomes" id="UP000054321">
    <property type="component" value="Unassembled WGS sequence"/>
</dbReference>
<dbReference type="EMBL" id="KN832870">
    <property type="protein sequence ID" value="KIN07851.1"/>
    <property type="molecule type" value="Genomic_DNA"/>
</dbReference>
<feature type="compositionally biased region" description="Polar residues" evidence="1">
    <location>
        <begin position="555"/>
        <end position="572"/>
    </location>
</feature>
<feature type="compositionally biased region" description="Basic and acidic residues" evidence="1">
    <location>
        <begin position="706"/>
        <end position="716"/>
    </location>
</feature>